<dbReference type="InterPro" id="IPR000873">
    <property type="entry name" value="AMP-dep_synth/lig_dom"/>
</dbReference>
<dbReference type="PANTHER" id="PTHR43272">
    <property type="entry name" value="LONG-CHAIN-FATTY-ACID--COA LIGASE"/>
    <property type="match status" value="1"/>
</dbReference>
<keyword evidence="1" id="KW-0472">Membrane</keyword>
<evidence type="ECO:0000313" key="4">
    <source>
        <dbReference type="Proteomes" id="UP000076532"/>
    </source>
</evidence>
<dbReference type="STRING" id="436010.A0A166JGZ4"/>
<dbReference type="GO" id="GO:0005783">
    <property type="term" value="C:endoplasmic reticulum"/>
    <property type="evidence" value="ECO:0007669"/>
    <property type="project" value="TreeGrafter"/>
</dbReference>
<evidence type="ECO:0000259" key="2">
    <source>
        <dbReference type="Pfam" id="PF00501"/>
    </source>
</evidence>
<dbReference type="GO" id="GO:0016020">
    <property type="term" value="C:membrane"/>
    <property type="evidence" value="ECO:0007669"/>
    <property type="project" value="TreeGrafter"/>
</dbReference>
<dbReference type="PANTHER" id="PTHR43272:SF11">
    <property type="entry name" value="AMP-DEPENDENT SYNTHETASE_LIGASE DOMAIN-CONTAINING PROTEIN"/>
    <property type="match status" value="1"/>
</dbReference>
<keyword evidence="4" id="KW-1185">Reference proteome</keyword>
<dbReference type="AlphaFoldDB" id="A0A166JGZ4"/>
<keyword evidence="1" id="KW-0812">Transmembrane</keyword>
<reference evidence="3 4" key="1">
    <citation type="journal article" date="2016" name="Mol. Biol. Evol.">
        <title>Comparative Genomics of Early-Diverging Mushroom-Forming Fungi Provides Insights into the Origins of Lignocellulose Decay Capabilities.</title>
        <authorList>
            <person name="Nagy L.G."/>
            <person name="Riley R."/>
            <person name="Tritt A."/>
            <person name="Adam C."/>
            <person name="Daum C."/>
            <person name="Floudas D."/>
            <person name="Sun H."/>
            <person name="Yadav J.S."/>
            <person name="Pangilinan J."/>
            <person name="Larsson K.H."/>
            <person name="Matsuura K."/>
            <person name="Barry K."/>
            <person name="Labutti K."/>
            <person name="Kuo R."/>
            <person name="Ohm R.A."/>
            <person name="Bhattacharya S.S."/>
            <person name="Shirouzu T."/>
            <person name="Yoshinaga Y."/>
            <person name="Martin F.M."/>
            <person name="Grigoriev I.V."/>
            <person name="Hibbett D.S."/>
        </authorList>
    </citation>
    <scope>NUCLEOTIDE SEQUENCE [LARGE SCALE GENOMIC DNA]</scope>
    <source>
        <strain evidence="3 4">CBS 109695</strain>
    </source>
</reference>
<dbReference type="InterPro" id="IPR042099">
    <property type="entry name" value="ANL_N_sf"/>
</dbReference>
<evidence type="ECO:0000256" key="1">
    <source>
        <dbReference type="SAM" id="Phobius"/>
    </source>
</evidence>
<evidence type="ECO:0000313" key="3">
    <source>
        <dbReference type="EMBL" id="KZP20846.1"/>
    </source>
</evidence>
<protein>
    <submittedName>
        <fullName evidence="3">Acetyl-CoA synthetase-like protein</fullName>
    </submittedName>
</protein>
<dbReference type="Proteomes" id="UP000076532">
    <property type="component" value="Unassembled WGS sequence"/>
</dbReference>
<dbReference type="Gene3D" id="3.40.50.12780">
    <property type="entry name" value="N-terminal domain of ligase-like"/>
    <property type="match status" value="1"/>
</dbReference>
<dbReference type="SUPFAM" id="SSF56801">
    <property type="entry name" value="Acetyl-CoA synthetase-like"/>
    <property type="match status" value="1"/>
</dbReference>
<dbReference type="GO" id="GO:0004467">
    <property type="term" value="F:long-chain fatty acid-CoA ligase activity"/>
    <property type="evidence" value="ECO:0007669"/>
    <property type="project" value="TreeGrafter"/>
</dbReference>
<feature type="domain" description="AMP-dependent synthetase/ligase" evidence="2">
    <location>
        <begin position="98"/>
        <end position="524"/>
    </location>
</feature>
<dbReference type="Pfam" id="PF00501">
    <property type="entry name" value="AMP-binding"/>
    <property type="match status" value="1"/>
</dbReference>
<dbReference type="EMBL" id="KV417552">
    <property type="protein sequence ID" value="KZP20846.1"/>
    <property type="molecule type" value="Genomic_DNA"/>
</dbReference>
<feature type="transmembrane region" description="Helical" evidence="1">
    <location>
        <begin position="12"/>
        <end position="30"/>
    </location>
</feature>
<keyword evidence="1" id="KW-1133">Transmembrane helix</keyword>
<sequence length="566" mass="60607">MAIGDYLATDDLTVLLGLVGITVFLLQNLYKPQALVHPILLGRQSDVGRVRKPGESAVYRNYATGLMGRLAERPAQEINVISDLIKPEFDNPRTLWSTKITNPQLKSRISAFASGLIKYAGLVPHDSNVLLLLNDGLEFLISDFALATHSIPSFTISSPALLSPVLEAHPPTAIITLGKFLPHVLELIYDSHESEHHTVIVVGDYDTNVAAKAGASIRVIKWTDVEAEGAKGEAVTSPAPKPDDIYTVSFFTAENGQMQGANLSHRNFTAGVAATRVLLPLSSNFSSLDTVVSAHSLNTTFGRTVAYTALYEGTSFATLNSSQMFQLADESPRHDVADLLSATQFPIPSPTVLFLKPGHLQALTSDILLEANKSWLYSLVNRHKLSGLREGFISRDSLWDRVVLDPARTSVLNDGADTVRAVVVSGGPIDSSYLTPSRIALSVPLVNAHIHPVAAGPIFASHPLDLQIFPVSPDHSADPFEPLAHIGPPTCNVEVKLAGIDDAAAESGGDPVGLVTIRGPSVGKVMGSGEESYIEVPSASDEEMWVTTGERGTVMANGAFKVLPRK</sequence>
<accession>A0A166JGZ4</accession>
<name>A0A166JGZ4_9AGAM</name>
<proteinExistence type="predicted"/>
<gene>
    <name evidence="3" type="ORF">FIBSPDRAFT_789152</name>
</gene>
<dbReference type="OrthoDB" id="1700726at2759"/>
<organism evidence="3 4">
    <name type="scientific">Athelia psychrophila</name>
    <dbReference type="NCBI Taxonomy" id="1759441"/>
    <lineage>
        <taxon>Eukaryota</taxon>
        <taxon>Fungi</taxon>
        <taxon>Dikarya</taxon>
        <taxon>Basidiomycota</taxon>
        <taxon>Agaricomycotina</taxon>
        <taxon>Agaricomycetes</taxon>
        <taxon>Agaricomycetidae</taxon>
        <taxon>Atheliales</taxon>
        <taxon>Atheliaceae</taxon>
        <taxon>Athelia</taxon>
    </lineage>
</organism>